<proteinExistence type="predicted"/>
<dbReference type="EMBL" id="AKHW03006155">
    <property type="protein sequence ID" value="KYO24071.1"/>
    <property type="molecule type" value="Genomic_DNA"/>
</dbReference>
<feature type="region of interest" description="Disordered" evidence="1">
    <location>
        <begin position="21"/>
        <end position="49"/>
    </location>
</feature>
<evidence type="ECO:0000313" key="2">
    <source>
        <dbReference type="EMBL" id="KYO24071.1"/>
    </source>
</evidence>
<reference evidence="2 3" key="1">
    <citation type="journal article" date="2012" name="Genome Biol.">
        <title>Sequencing three crocodilian genomes to illuminate the evolution of archosaurs and amniotes.</title>
        <authorList>
            <person name="St John J.A."/>
            <person name="Braun E.L."/>
            <person name="Isberg S.R."/>
            <person name="Miles L.G."/>
            <person name="Chong A.Y."/>
            <person name="Gongora J."/>
            <person name="Dalzell P."/>
            <person name="Moran C."/>
            <person name="Bed'hom B."/>
            <person name="Abzhanov A."/>
            <person name="Burgess S.C."/>
            <person name="Cooksey A.M."/>
            <person name="Castoe T.A."/>
            <person name="Crawford N.G."/>
            <person name="Densmore L.D."/>
            <person name="Drew J.C."/>
            <person name="Edwards S.V."/>
            <person name="Faircloth B.C."/>
            <person name="Fujita M.K."/>
            <person name="Greenwold M.J."/>
            <person name="Hoffmann F.G."/>
            <person name="Howard J.M."/>
            <person name="Iguchi T."/>
            <person name="Janes D.E."/>
            <person name="Khan S.Y."/>
            <person name="Kohno S."/>
            <person name="de Koning A.J."/>
            <person name="Lance S.L."/>
            <person name="McCarthy F.M."/>
            <person name="McCormack J.E."/>
            <person name="Merchant M.E."/>
            <person name="Peterson D.G."/>
            <person name="Pollock D.D."/>
            <person name="Pourmand N."/>
            <person name="Raney B.J."/>
            <person name="Roessler K.A."/>
            <person name="Sanford J.R."/>
            <person name="Sawyer R.H."/>
            <person name="Schmidt C.J."/>
            <person name="Triplett E.W."/>
            <person name="Tuberville T.D."/>
            <person name="Venegas-Anaya M."/>
            <person name="Howard J.T."/>
            <person name="Jarvis E.D."/>
            <person name="Guillette L.J.Jr."/>
            <person name="Glenn T.C."/>
            <person name="Green R.E."/>
            <person name="Ray D.A."/>
        </authorList>
    </citation>
    <scope>NUCLEOTIDE SEQUENCE [LARGE SCALE GENOMIC DNA]</scope>
    <source>
        <strain evidence="2">KSC_2009_1</strain>
    </source>
</reference>
<dbReference type="AlphaFoldDB" id="A0A151MHT3"/>
<keyword evidence="3" id="KW-1185">Reference proteome</keyword>
<organism evidence="2 3">
    <name type="scientific">Alligator mississippiensis</name>
    <name type="common">American alligator</name>
    <dbReference type="NCBI Taxonomy" id="8496"/>
    <lineage>
        <taxon>Eukaryota</taxon>
        <taxon>Metazoa</taxon>
        <taxon>Chordata</taxon>
        <taxon>Craniata</taxon>
        <taxon>Vertebrata</taxon>
        <taxon>Euteleostomi</taxon>
        <taxon>Archelosauria</taxon>
        <taxon>Archosauria</taxon>
        <taxon>Crocodylia</taxon>
        <taxon>Alligatoridae</taxon>
        <taxon>Alligatorinae</taxon>
        <taxon>Alligator</taxon>
    </lineage>
</organism>
<comment type="caution">
    <text evidence="2">The sequence shown here is derived from an EMBL/GenBank/DDBJ whole genome shotgun (WGS) entry which is preliminary data.</text>
</comment>
<accession>A0A151MHT3</accession>
<gene>
    <name evidence="2" type="ORF">Y1Q_0004650</name>
</gene>
<evidence type="ECO:0000313" key="3">
    <source>
        <dbReference type="Proteomes" id="UP000050525"/>
    </source>
</evidence>
<protein>
    <submittedName>
        <fullName evidence="2">Uncharacterized protein</fullName>
    </submittedName>
</protein>
<evidence type="ECO:0000256" key="1">
    <source>
        <dbReference type="SAM" id="MobiDB-lite"/>
    </source>
</evidence>
<sequence length="104" mass="11633">MEGAAVFFNTRSWTNTIFEKPKGGWHGRKAQGSRQQLSGRATGDIRPADTSITQETRTCTTCDSAQFFVICLDLNFSKMGKFWIQSSCFPVCKQMIISPGARFI</sequence>
<dbReference type="Proteomes" id="UP000050525">
    <property type="component" value="Unassembled WGS sequence"/>
</dbReference>
<name>A0A151MHT3_ALLMI</name>